<evidence type="ECO:0000256" key="4">
    <source>
        <dbReference type="ARBA" id="ARBA00022832"/>
    </source>
</evidence>
<dbReference type="InterPro" id="IPR013149">
    <property type="entry name" value="ADH-like_C"/>
</dbReference>
<keyword evidence="10" id="KW-0275">Fatty acid biosynthesis</keyword>
<evidence type="ECO:0000256" key="11">
    <source>
        <dbReference type="ARBA" id="ARBA00038963"/>
    </source>
</evidence>
<dbReference type="GO" id="GO:0005739">
    <property type="term" value="C:mitochondrion"/>
    <property type="evidence" value="ECO:0007669"/>
    <property type="project" value="UniProtKB-SubCell"/>
</dbReference>
<dbReference type="SMART" id="SM00829">
    <property type="entry name" value="PKS_ER"/>
    <property type="match status" value="1"/>
</dbReference>
<evidence type="ECO:0000256" key="8">
    <source>
        <dbReference type="ARBA" id="ARBA00023098"/>
    </source>
</evidence>
<keyword evidence="8" id="KW-0443">Lipid metabolism</keyword>
<evidence type="ECO:0000313" key="14">
    <source>
        <dbReference type="EMBL" id="KAF5367034.1"/>
    </source>
</evidence>
<dbReference type="SUPFAM" id="SSF51735">
    <property type="entry name" value="NAD(P)-binding Rossmann-fold domains"/>
    <property type="match status" value="1"/>
</dbReference>
<feature type="domain" description="Enoyl reductase (ER)" evidence="13">
    <location>
        <begin position="35"/>
        <end position="383"/>
    </location>
</feature>
<evidence type="ECO:0000259" key="13">
    <source>
        <dbReference type="SMART" id="SM00829"/>
    </source>
</evidence>
<keyword evidence="5" id="KW-0521">NADP</keyword>
<evidence type="ECO:0000256" key="10">
    <source>
        <dbReference type="ARBA" id="ARBA00023160"/>
    </source>
</evidence>
<organism evidence="14 15">
    <name type="scientific">Tetrapyrgos nigripes</name>
    <dbReference type="NCBI Taxonomy" id="182062"/>
    <lineage>
        <taxon>Eukaryota</taxon>
        <taxon>Fungi</taxon>
        <taxon>Dikarya</taxon>
        <taxon>Basidiomycota</taxon>
        <taxon>Agaricomycotina</taxon>
        <taxon>Agaricomycetes</taxon>
        <taxon>Agaricomycetidae</taxon>
        <taxon>Agaricales</taxon>
        <taxon>Marasmiineae</taxon>
        <taxon>Marasmiaceae</taxon>
        <taxon>Tetrapyrgos</taxon>
    </lineage>
</organism>
<dbReference type="EC" id="1.3.1.104" evidence="11"/>
<evidence type="ECO:0000256" key="2">
    <source>
        <dbReference type="ARBA" id="ARBA00010371"/>
    </source>
</evidence>
<dbReference type="PANTHER" id="PTHR43981:SF2">
    <property type="entry name" value="ENOYL-[ACYL-CARRIER-PROTEIN] REDUCTASE, MITOCHONDRIAL"/>
    <property type="match status" value="1"/>
</dbReference>
<dbReference type="PANTHER" id="PTHR43981">
    <property type="entry name" value="ENOYL-[ACYL-CARRIER-PROTEIN] REDUCTASE, MITOCHONDRIAL"/>
    <property type="match status" value="1"/>
</dbReference>
<dbReference type="Pfam" id="PF08240">
    <property type="entry name" value="ADH_N"/>
    <property type="match status" value="1"/>
</dbReference>
<protein>
    <recommendedName>
        <fullName evidence="11">enoyl-[acyl-carrier-protein] reductase</fullName>
        <ecNumber evidence="11">1.3.1.104</ecNumber>
    </recommendedName>
</protein>
<evidence type="ECO:0000256" key="6">
    <source>
        <dbReference type="ARBA" id="ARBA00022946"/>
    </source>
</evidence>
<dbReference type="InterPro" id="IPR036291">
    <property type="entry name" value="NAD(P)-bd_dom_sf"/>
</dbReference>
<dbReference type="CDD" id="cd08290">
    <property type="entry name" value="ETR"/>
    <property type="match status" value="1"/>
</dbReference>
<keyword evidence="6" id="KW-0809">Transit peptide</keyword>
<dbReference type="EMBL" id="JAACJM010000020">
    <property type="protein sequence ID" value="KAF5367034.1"/>
    <property type="molecule type" value="Genomic_DNA"/>
</dbReference>
<evidence type="ECO:0000256" key="5">
    <source>
        <dbReference type="ARBA" id="ARBA00022857"/>
    </source>
</evidence>
<sequence length="389" mass="42703">MLTRTLTSSFRRQFSSSSIAYNRALVYSRNGSPSEVLSAITYPDLPPPPPNTVNIRFILSAINPADINTIEGVYPSKPTLTSNINSTGPGSDEQPVFVAGNEGLAQIDQIGDGVEGFKQNDWVVMDKSQVGTWSTCRNVSAKDVIRLPLKDSDGLTAPHGATMTVNPTTAFNMLREFVDLKEGDWVVQNGANSAVGKLVIQIAKLRGLNTLNLVRARDNFAEFAKSLEDLGATKVLTYDDLKDKAVRGKIQEWTSGKPLLLALNCIGGDATTSMVKLLSNGAHLVSYGAMSKQPISLPTSLFIFKDLMTHGFWQTRWSKTHSREEKEELIGKLAGWMSRGQLQAPEHEIITLGKNETDEEVSQRVRGIFSDMAEGKYKKKVLLKLEDKA</sequence>
<comment type="catalytic activity">
    <reaction evidence="12">
        <text>a 2,3-saturated acyl-[ACP] + NADP(+) = a (2E)-enoyl-[ACP] + NADPH + H(+)</text>
        <dbReference type="Rhea" id="RHEA:22564"/>
        <dbReference type="Rhea" id="RHEA-COMP:9925"/>
        <dbReference type="Rhea" id="RHEA-COMP:9926"/>
        <dbReference type="ChEBI" id="CHEBI:15378"/>
        <dbReference type="ChEBI" id="CHEBI:57783"/>
        <dbReference type="ChEBI" id="CHEBI:58349"/>
        <dbReference type="ChEBI" id="CHEBI:78784"/>
        <dbReference type="ChEBI" id="CHEBI:78785"/>
        <dbReference type="EC" id="1.3.1.104"/>
    </reaction>
</comment>
<comment type="subcellular location">
    <subcellularLocation>
        <location evidence="1">Mitochondrion</location>
    </subcellularLocation>
</comment>
<comment type="caution">
    <text evidence="14">The sequence shown here is derived from an EMBL/GenBank/DDBJ whole genome shotgun (WGS) entry which is preliminary data.</text>
</comment>
<keyword evidence="15" id="KW-1185">Reference proteome</keyword>
<dbReference type="FunFam" id="3.40.50.720:FF:000112">
    <property type="entry name" value="Enoyl-[acyl-carrier-protein] reductase 1, mitochondrial"/>
    <property type="match status" value="1"/>
</dbReference>
<dbReference type="AlphaFoldDB" id="A0A8H5GLP9"/>
<keyword evidence="9" id="KW-0496">Mitochondrion</keyword>
<dbReference type="OrthoDB" id="7482721at2759"/>
<reference evidence="14 15" key="1">
    <citation type="journal article" date="2020" name="ISME J.">
        <title>Uncovering the hidden diversity of litter-decomposition mechanisms in mushroom-forming fungi.</title>
        <authorList>
            <person name="Floudas D."/>
            <person name="Bentzer J."/>
            <person name="Ahren D."/>
            <person name="Johansson T."/>
            <person name="Persson P."/>
            <person name="Tunlid A."/>
        </authorList>
    </citation>
    <scope>NUCLEOTIDE SEQUENCE [LARGE SCALE GENOMIC DNA]</scope>
    <source>
        <strain evidence="14 15">CBS 291.85</strain>
    </source>
</reference>
<dbReference type="InterPro" id="IPR013154">
    <property type="entry name" value="ADH-like_N"/>
</dbReference>
<dbReference type="GO" id="GO:0141148">
    <property type="term" value="F:enoyl-[acyl-carrier-protein] reductase (NADPH) activity"/>
    <property type="evidence" value="ECO:0007669"/>
    <property type="project" value="UniProtKB-EC"/>
</dbReference>
<comment type="similarity">
    <text evidence="2">Belongs to the zinc-containing alcohol dehydrogenase family. Quinone oxidoreductase subfamily.</text>
</comment>
<evidence type="ECO:0000256" key="1">
    <source>
        <dbReference type="ARBA" id="ARBA00004173"/>
    </source>
</evidence>
<evidence type="ECO:0000256" key="3">
    <source>
        <dbReference type="ARBA" id="ARBA00022516"/>
    </source>
</evidence>
<evidence type="ECO:0000313" key="15">
    <source>
        <dbReference type="Proteomes" id="UP000559256"/>
    </source>
</evidence>
<accession>A0A8H5GLP9</accession>
<keyword evidence="7" id="KW-0560">Oxidoreductase</keyword>
<keyword evidence="3" id="KW-0444">Lipid biosynthesis</keyword>
<evidence type="ECO:0000256" key="9">
    <source>
        <dbReference type="ARBA" id="ARBA00023128"/>
    </source>
</evidence>
<evidence type="ECO:0000256" key="7">
    <source>
        <dbReference type="ARBA" id="ARBA00023002"/>
    </source>
</evidence>
<dbReference type="SUPFAM" id="SSF50129">
    <property type="entry name" value="GroES-like"/>
    <property type="match status" value="1"/>
</dbReference>
<name>A0A8H5GLP9_9AGAR</name>
<dbReference type="Gene3D" id="3.90.180.10">
    <property type="entry name" value="Medium-chain alcohol dehydrogenases, catalytic domain"/>
    <property type="match status" value="1"/>
</dbReference>
<evidence type="ECO:0000256" key="12">
    <source>
        <dbReference type="ARBA" id="ARBA00048843"/>
    </source>
</evidence>
<proteinExistence type="inferred from homology"/>
<dbReference type="Proteomes" id="UP000559256">
    <property type="component" value="Unassembled WGS sequence"/>
</dbReference>
<gene>
    <name evidence="14" type="ORF">D9758_004019</name>
</gene>
<dbReference type="InterPro" id="IPR020843">
    <property type="entry name" value="ER"/>
</dbReference>
<dbReference type="InterPro" id="IPR011032">
    <property type="entry name" value="GroES-like_sf"/>
</dbReference>
<dbReference type="GO" id="GO:0006633">
    <property type="term" value="P:fatty acid biosynthetic process"/>
    <property type="evidence" value="ECO:0007669"/>
    <property type="project" value="UniProtKB-KW"/>
</dbReference>
<dbReference type="Gene3D" id="3.40.50.720">
    <property type="entry name" value="NAD(P)-binding Rossmann-like Domain"/>
    <property type="match status" value="1"/>
</dbReference>
<keyword evidence="4" id="KW-0276">Fatty acid metabolism</keyword>
<dbReference type="InterPro" id="IPR051034">
    <property type="entry name" value="Mito_Enoyl-ACP_Reductase"/>
</dbReference>
<dbReference type="Pfam" id="PF00107">
    <property type="entry name" value="ADH_zinc_N"/>
    <property type="match status" value="1"/>
</dbReference>